<dbReference type="Pfam" id="PF10531">
    <property type="entry name" value="SLBB"/>
    <property type="match status" value="1"/>
</dbReference>
<evidence type="ECO:0000313" key="4">
    <source>
        <dbReference type="EMBL" id="CAB4638845.1"/>
    </source>
</evidence>
<accession>A0A6J6JR31</accession>
<gene>
    <name evidence="3" type="ORF">UFOPK1561_00156</name>
    <name evidence="4" type="ORF">UFOPK2165_00135</name>
</gene>
<keyword evidence="1" id="KW-1133">Transmembrane helix</keyword>
<dbReference type="Pfam" id="PF12836">
    <property type="entry name" value="HHH_3"/>
    <property type="match status" value="1"/>
</dbReference>
<dbReference type="Gene3D" id="1.10.150.310">
    <property type="entry name" value="Tex RuvX-like domain-like"/>
    <property type="match status" value="1"/>
</dbReference>
<dbReference type="GO" id="GO:0006281">
    <property type="term" value="P:DNA repair"/>
    <property type="evidence" value="ECO:0007669"/>
    <property type="project" value="InterPro"/>
</dbReference>
<feature type="domain" description="Helix-hairpin-helix DNA-binding motif class 1" evidence="2">
    <location>
        <begin position="178"/>
        <end position="197"/>
    </location>
</feature>
<name>A0A6J6JR31_9ZZZZ</name>
<dbReference type="InterPro" id="IPR003583">
    <property type="entry name" value="Hlx-hairpin-Hlx_DNA-bd_motif"/>
</dbReference>
<protein>
    <submittedName>
        <fullName evidence="4">Unannotated protein</fullName>
    </submittedName>
</protein>
<keyword evidence="1" id="KW-0472">Membrane</keyword>
<dbReference type="GO" id="GO:0003677">
    <property type="term" value="F:DNA binding"/>
    <property type="evidence" value="ECO:0007669"/>
    <property type="project" value="InterPro"/>
</dbReference>
<dbReference type="PANTHER" id="PTHR21180:SF32">
    <property type="entry name" value="ENDONUCLEASE_EXONUCLEASE_PHOSPHATASE FAMILY DOMAIN-CONTAINING PROTEIN 1"/>
    <property type="match status" value="1"/>
</dbReference>
<reference evidence="4" key="1">
    <citation type="submission" date="2020-05" db="EMBL/GenBank/DDBJ databases">
        <authorList>
            <person name="Chiriac C."/>
            <person name="Salcher M."/>
            <person name="Ghai R."/>
            <person name="Kavagutti S V."/>
        </authorList>
    </citation>
    <scope>NUCLEOTIDE SEQUENCE</scope>
</reference>
<evidence type="ECO:0000259" key="2">
    <source>
        <dbReference type="SMART" id="SM00278"/>
    </source>
</evidence>
<dbReference type="InterPro" id="IPR019554">
    <property type="entry name" value="Soluble_ligand-bd"/>
</dbReference>
<organism evidence="4">
    <name type="scientific">freshwater metagenome</name>
    <dbReference type="NCBI Taxonomy" id="449393"/>
    <lineage>
        <taxon>unclassified sequences</taxon>
        <taxon>metagenomes</taxon>
        <taxon>ecological metagenomes</taxon>
    </lineage>
</organism>
<feature type="transmembrane region" description="Helical" evidence="1">
    <location>
        <begin position="21"/>
        <end position="40"/>
    </location>
</feature>
<dbReference type="SMART" id="SM00278">
    <property type="entry name" value="HhH1"/>
    <property type="match status" value="2"/>
</dbReference>
<proteinExistence type="predicted"/>
<sequence length="200" mass="21096">MDWIRLKLAEVLGTNQPVSKKLLVLMVCLVAAGVFLINAITSPKELAVSVPAQADETEVIVKPAEIFVHVVGEVQAPGIYQLKSGARLMDAVFAAGGLSKLADQSSVNLARELSDGEQVVVFRTGEAPAAAGPNSKNSRISLNQSSALELEQLPGVGPALAGRIVDWREANGGFKKKEDLLNISGIGDKLFAGIKDEVIL</sequence>
<dbReference type="GO" id="GO:0015627">
    <property type="term" value="C:type II protein secretion system complex"/>
    <property type="evidence" value="ECO:0007669"/>
    <property type="project" value="TreeGrafter"/>
</dbReference>
<dbReference type="Gene3D" id="3.10.560.10">
    <property type="entry name" value="Outer membrane lipoprotein wza domain like"/>
    <property type="match status" value="1"/>
</dbReference>
<dbReference type="InterPro" id="IPR010994">
    <property type="entry name" value="RuvA_2-like"/>
</dbReference>
<dbReference type="PANTHER" id="PTHR21180">
    <property type="entry name" value="ENDONUCLEASE/EXONUCLEASE/PHOSPHATASE FAMILY DOMAIN-CONTAINING PROTEIN 1"/>
    <property type="match status" value="1"/>
</dbReference>
<keyword evidence="1" id="KW-0812">Transmembrane</keyword>
<dbReference type="EMBL" id="CAEZSZ010000009">
    <property type="protein sequence ID" value="CAB4549384.1"/>
    <property type="molecule type" value="Genomic_DNA"/>
</dbReference>
<feature type="domain" description="Helix-hairpin-helix DNA-binding motif class 1" evidence="2">
    <location>
        <begin position="148"/>
        <end position="167"/>
    </location>
</feature>
<dbReference type="GO" id="GO:0015628">
    <property type="term" value="P:protein secretion by the type II secretion system"/>
    <property type="evidence" value="ECO:0007669"/>
    <property type="project" value="TreeGrafter"/>
</dbReference>
<evidence type="ECO:0000256" key="1">
    <source>
        <dbReference type="SAM" id="Phobius"/>
    </source>
</evidence>
<evidence type="ECO:0000313" key="3">
    <source>
        <dbReference type="EMBL" id="CAB4549384.1"/>
    </source>
</evidence>
<dbReference type="InterPro" id="IPR051675">
    <property type="entry name" value="Endo/Exo/Phosphatase_dom_1"/>
</dbReference>
<dbReference type="AlphaFoldDB" id="A0A6J6JR31"/>
<dbReference type="EMBL" id="CAEZWA010000013">
    <property type="protein sequence ID" value="CAB4638845.1"/>
    <property type="molecule type" value="Genomic_DNA"/>
</dbReference>
<dbReference type="SUPFAM" id="SSF47781">
    <property type="entry name" value="RuvA domain 2-like"/>
    <property type="match status" value="1"/>
</dbReference>